<dbReference type="AlphaFoldDB" id="A0ABD0XCV1"/>
<reference evidence="1 2" key="1">
    <citation type="submission" date="2024-06" db="EMBL/GenBank/DDBJ databases">
        <authorList>
            <person name="Pan Q."/>
            <person name="Wen M."/>
            <person name="Jouanno E."/>
            <person name="Zahm M."/>
            <person name="Klopp C."/>
            <person name="Cabau C."/>
            <person name="Louis A."/>
            <person name="Berthelot C."/>
            <person name="Parey E."/>
            <person name="Roest Crollius H."/>
            <person name="Montfort J."/>
            <person name="Robinson-Rechavi M."/>
            <person name="Bouchez O."/>
            <person name="Lampietro C."/>
            <person name="Lopez Roques C."/>
            <person name="Donnadieu C."/>
            <person name="Postlethwait J."/>
            <person name="Bobe J."/>
            <person name="Verreycken H."/>
            <person name="Guiguen Y."/>
        </authorList>
    </citation>
    <scope>NUCLEOTIDE SEQUENCE [LARGE SCALE GENOMIC DNA]</scope>
    <source>
        <strain evidence="1">Up_M1</strain>
        <tissue evidence="1">Testis</tissue>
    </source>
</reference>
<gene>
    <name evidence="1" type="ORF">UPYG_G00076660</name>
</gene>
<evidence type="ECO:0000313" key="1">
    <source>
        <dbReference type="EMBL" id="KAL1006763.1"/>
    </source>
</evidence>
<organism evidence="1 2">
    <name type="scientific">Umbra pygmaea</name>
    <name type="common">Eastern mudminnow</name>
    <dbReference type="NCBI Taxonomy" id="75934"/>
    <lineage>
        <taxon>Eukaryota</taxon>
        <taxon>Metazoa</taxon>
        <taxon>Chordata</taxon>
        <taxon>Craniata</taxon>
        <taxon>Vertebrata</taxon>
        <taxon>Euteleostomi</taxon>
        <taxon>Actinopterygii</taxon>
        <taxon>Neopterygii</taxon>
        <taxon>Teleostei</taxon>
        <taxon>Protacanthopterygii</taxon>
        <taxon>Esociformes</taxon>
        <taxon>Umbridae</taxon>
        <taxon>Umbra</taxon>
    </lineage>
</organism>
<protein>
    <submittedName>
        <fullName evidence="1">Uncharacterized protein</fullName>
    </submittedName>
</protein>
<name>A0ABD0XCV1_UMBPY</name>
<evidence type="ECO:0000313" key="2">
    <source>
        <dbReference type="Proteomes" id="UP001557470"/>
    </source>
</evidence>
<accession>A0ABD0XCV1</accession>
<comment type="caution">
    <text evidence="1">The sequence shown here is derived from an EMBL/GenBank/DDBJ whole genome shotgun (WGS) entry which is preliminary data.</text>
</comment>
<sequence length="120" mass="13356">MSPCCSHKFPISPHSIKAPQQQYYRAPAINTRSSSPAPPMHLEMRATWTCTQGPVFEMPANSLYGARLCHQAHTILHLHHTVTSSGLLQTHHPLLTSKINKLNCYSPCRLLLLGSSLVYP</sequence>
<dbReference type="EMBL" id="JAGEUA010000002">
    <property type="protein sequence ID" value="KAL1006763.1"/>
    <property type="molecule type" value="Genomic_DNA"/>
</dbReference>
<proteinExistence type="predicted"/>
<dbReference type="Proteomes" id="UP001557470">
    <property type="component" value="Unassembled WGS sequence"/>
</dbReference>
<keyword evidence="2" id="KW-1185">Reference proteome</keyword>